<dbReference type="InterPro" id="IPR050171">
    <property type="entry name" value="MFS_Transporters"/>
</dbReference>
<feature type="domain" description="Major facilitator superfamily (MFS) profile" evidence="8">
    <location>
        <begin position="1"/>
        <end position="404"/>
    </location>
</feature>
<dbReference type="EMBL" id="FMVW01000001">
    <property type="protein sequence ID" value="SCZ25767.1"/>
    <property type="molecule type" value="Genomic_DNA"/>
</dbReference>
<evidence type="ECO:0000256" key="6">
    <source>
        <dbReference type="ARBA" id="ARBA00023136"/>
    </source>
</evidence>
<keyword evidence="10" id="KW-1185">Reference proteome</keyword>
<evidence type="ECO:0000259" key="8">
    <source>
        <dbReference type="PROSITE" id="PS50850"/>
    </source>
</evidence>
<accession>A0A1G5MKM3</accession>
<dbReference type="PROSITE" id="PS00216">
    <property type="entry name" value="SUGAR_TRANSPORT_1"/>
    <property type="match status" value="1"/>
</dbReference>
<gene>
    <name evidence="9" type="ORF">SAMN03080610_00844</name>
</gene>
<proteinExistence type="predicted"/>
<dbReference type="PANTHER" id="PTHR23517">
    <property type="entry name" value="RESISTANCE PROTEIN MDTM, PUTATIVE-RELATED-RELATED"/>
    <property type="match status" value="1"/>
</dbReference>
<keyword evidence="2" id="KW-0813">Transport</keyword>
<feature type="transmembrane region" description="Helical" evidence="7">
    <location>
        <begin position="377"/>
        <end position="398"/>
    </location>
</feature>
<dbReference type="Proteomes" id="UP000199347">
    <property type="component" value="Unassembled WGS sequence"/>
</dbReference>
<feature type="transmembrane region" description="Helical" evidence="7">
    <location>
        <begin position="17"/>
        <end position="39"/>
    </location>
</feature>
<dbReference type="RefSeq" id="WP_092809785.1">
    <property type="nucleotide sequence ID" value="NZ_FMVW01000001.1"/>
</dbReference>
<organism evidence="9 10">
    <name type="scientific">Afifella marina DSM 2698</name>
    <dbReference type="NCBI Taxonomy" id="1120955"/>
    <lineage>
        <taxon>Bacteria</taxon>
        <taxon>Pseudomonadati</taxon>
        <taxon>Pseudomonadota</taxon>
        <taxon>Alphaproteobacteria</taxon>
        <taxon>Hyphomicrobiales</taxon>
        <taxon>Afifellaceae</taxon>
        <taxon>Afifella</taxon>
    </lineage>
</organism>
<dbReference type="PROSITE" id="PS50850">
    <property type="entry name" value="MFS"/>
    <property type="match status" value="1"/>
</dbReference>
<dbReference type="GO" id="GO:0005886">
    <property type="term" value="C:plasma membrane"/>
    <property type="evidence" value="ECO:0007669"/>
    <property type="project" value="UniProtKB-SubCell"/>
</dbReference>
<feature type="transmembrane region" description="Helical" evidence="7">
    <location>
        <begin position="307"/>
        <end position="331"/>
    </location>
</feature>
<keyword evidence="5 7" id="KW-1133">Transmembrane helix</keyword>
<dbReference type="Pfam" id="PF07690">
    <property type="entry name" value="MFS_1"/>
    <property type="match status" value="1"/>
</dbReference>
<dbReference type="InterPro" id="IPR036259">
    <property type="entry name" value="MFS_trans_sf"/>
</dbReference>
<dbReference type="Gene3D" id="1.20.1250.20">
    <property type="entry name" value="MFS general substrate transporter like domains"/>
    <property type="match status" value="2"/>
</dbReference>
<evidence type="ECO:0000313" key="9">
    <source>
        <dbReference type="EMBL" id="SCZ25767.1"/>
    </source>
</evidence>
<reference evidence="10" key="1">
    <citation type="submission" date="2016-10" db="EMBL/GenBank/DDBJ databases">
        <authorList>
            <person name="Varghese N."/>
            <person name="Submissions S."/>
        </authorList>
    </citation>
    <scope>NUCLEOTIDE SEQUENCE [LARGE SCALE GENOMIC DNA]</scope>
    <source>
        <strain evidence="10">DSM 2698</strain>
    </source>
</reference>
<keyword evidence="6 7" id="KW-0472">Membrane</keyword>
<feature type="transmembrane region" description="Helical" evidence="7">
    <location>
        <begin position="343"/>
        <end position="365"/>
    </location>
</feature>
<feature type="transmembrane region" description="Helical" evidence="7">
    <location>
        <begin position="216"/>
        <end position="240"/>
    </location>
</feature>
<keyword evidence="3" id="KW-1003">Cell membrane</keyword>
<evidence type="ECO:0000256" key="4">
    <source>
        <dbReference type="ARBA" id="ARBA00022692"/>
    </source>
</evidence>
<dbReference type="SUPFAM" id="SSF103473">
    <property type="entry name" value="MFS general substrate transporter"/>
    <property type="match status" value="1"/>
</dbReference>
<evidence type="ECO:0000256" key="7">
    <source>
        <dbReference type="SAM" id="Phobius"/>
    </source>
</evidence>
<dbReference type="GO" id="GO:0022857">
    <property type="term" value="F:transmembrane transporter activity"/>
    <property type="evidence" value="ECO:0007669"/>
    <property type="project" value="InterPro"/>
</dbReference>
<dbReference type="STRING" id="1120955.SAMN03080610_00844"/>
<evidence type="ECO:0000313" key="10">
    <source>
        <dbReference type="Proteomes" id="UP000199347"/>
    </source>
</evidence>
<keyword evidence="4 7" id="KW-0812">Transmembrane</keyword>
<dbReference type="InterPro" id="IPR020846">
    <property type="entry name" value="MFS_dom"/>
</dbReference>
<comment type="subcellular location">
    <subcellularLocation>
        <location evidence="1">Cell membrane</location>
        <topology evidence="1">Multi-pass membrane protein</topology>
    </subcellularLocation>
</comment>
<feature type="transmembrane region" description="Helical" evidence="7">
    <location>
        <begin position="282"/>
        <end position="301"/>
    </location>
</feature>
<feature type="transmembrane region" description="Helical" evidence="7">
    <location>
        <begin position="45"/>
        <end position="65"/>
    </location>
</feature>
<evidence type="ECO:0000256" key="1">
    <source>
        <dbReference type="ARBA" id="ARBA00004651"/>
    </source>
</evidence>
<feature type="transmembrane region" description="Helical" evidence="7">
    <location>
        <begin position="252"/>
        <end position="270"/>
    </location>
</feature>
<evidence type="ECO:0000256" key="3">
    <source>
        <dbReference type="ARBA" id="ARBA00022475"/>
    </source>
</evidence>
<feature type="transmembrane region" description="Helical" evidence="7">
    <location>
        <begin position="100"/>
        <end position="121"/>
    </location>
</feature>
<dbReference type="InterPro" id="IPR005829">
    <property type="entry name" value="Sugar_transporter_CS"/>
</dbReference>
<dbReference type="AlphaFoldDB" id="A0A1G5MKM3"/>
<protein>
    <submittedName>
        <fullName evidence="9">Sugar phosphate permease</fullName>
    </submittedName>
</protein>
<name>A0A1G5MKM3_AFIMA</name>
<evidence type="ECO:0000256" key="2">
    <source>
        <dbReference type="ARBA" id="ARBA00022448"/>
    </source>
</evidence>
<dbReference type="OrthoDB" id="9783227at2"/>
<dbReference type="InterPro" id="IPR011701">
    <property type="entry name" value="MFS"/>
</dbReference>
<evidence type="ECO:0000256" key="5">
    <source>
        <dbReference type="ARBA" id="ARBA00022989"/>
    </source>
</evidence>
<feature type="transmembrane region" description="Helical" evidence="7">
    <location>
        <begin position="133"/>
        <end position="155"/>
    </location>
</feature>
<feature type="transmembrane region" description="Helical" evidence="7">
    <location>
        <begin position="77"/>
        <end position="94"/>
    </location>
</feature>
<feature type="transmembrane region" description="Helical" evidence="7">
    <location>
        <begin position="161"/>
        <end position="183"/>
    </location>
</feature>
<sequence>MAQSVGRWTIFVCLSRVFLYASFMTGAASIPVLQGAWGISATRAGAVVSAFTLSYSVSLFLFAWASDYFGAKRMVQVSAVATGITSLAFGLFARDWSSAIVLYALNGLAQGGIYTPLVMVFSEMSTDRRRGTAMGWLIGSTSVGYAFSLALTGVALSLGGWQVAFIVCGATPAIGAVLILLLLRETSNTIHKRPKGEGLFDAIWRARETRLLTAGYVFHCWELLGGWAWMPALLAAAFALSGHGIGLASGQSAMLIAAMHLLASGATFSMGGLSDRLGRKSVLVGVAALSTALSFSIGWLVAAPLAILITLAMMQAVTSIADSPVLTVALTETTTPGILGKVLAVRSLLGFGAGAVAPMAAGSVLDLARGQALSLPTSWGLTFSLLGLGGLLATWSAVRLRLRS</sequence>